<dbReference type="EMBL" id="LAZR01036883">
    <property type="protein sequence ID" value="KKL23685.1"/>
    <property type="molecule type" value="Genomic_DNA"/>
</dbReference>
<organism evidence="2">
    <name type="scientific">marine sediment metagenome</name>
    <dbReference type="NCBI Taxonomy" id="412755"/>
    <lineage>
        <taxon>unclassified sequences</taxon>
        <taxon>metagenomes</taxon>
        <taxon>ecological metagenomes</taxon>
    </lineage>
</organism>
<proteinExistence type="predicted"/>
<accession>A0A0F9BP87</accession>
<evidence type="ECO:0000313" key="2">
    <source>
        <dbReference type="EMBL" id="KKL23685.1"/>
    </source>
</evidence>
<comment type="caution">
    <text evidence="2">The sequence shown here is derived from an EMBL/GenBank/DDBJ whole genome shotgun (WGS) entry which is preliminary data.</text>
</comment>
<feature type="non-terminal residue" evidence="2">
    <location>
        <position position="49"/>
    </location>
</feature>
<feature type="compositionally biased region" description="Polar residues" evidence="1">
    <location>
        <begin position="22"/>
        <end position="31"/>
    </location>
</feature>
<gene>
    <name evidence="2" type="ORF">LCGC14_2422860</name>
</gene>
<reference evidence="2" key="1">
    <citation type="journal article" date="2015" name="Nature">
        <title>Complex archaea that bridge the gap between prokaryotes and eukaryotes.</title>
        <authorList>
            <person name="Spang A."/>
            <person name="Saw J.H."/>
            <person name="Jorgensen S.L."/>
            <person name="Zaremba-Niedzwiedzka K."/>
            <person name="Martijn J."/>
            <person name="Lind A.E."/>
            <person name="van Eijk R."/>
            <person name="Schleper C."/>
            <person name="Guy L."/>
            <person name="Ettema T.J."/>
        </authorList>
    </citation>
    <scope>NUCLEOTIDE SEQUENCE</scope>
</reference>
<protein>
    <submittedName>
        <fullName evidence="2">Uncharacterized protein</fullName>
    </submittedName>
</protein>
<name>A0A0F9BP87_9ZZZZ</name>
<dbReference type="AlphaFoldDB" id="A0A0F9BP87"/>
<feature type="region of interest" description="Disordered" evidence="1">
    <location>
        <begin position="22"/>
        <end position="49"/>
    </location>
</feature>
<sequence length="49" mass="4956">MVSPLLVRGYLCQGRHSVTNGLNVKGQTNPSGMAGVTGVSRGHMGATGT</sequence>
<evidence type="ECO:0000256" key="1">
    <source>
        <dbReference type="SAM" id="MobiDB-lite"/>
    </source>
</evidence>